<feature type="binding site" evidence="1">
    <location>
        <begin position="24"/>
        <end position="31"/>
    </location>
    <ligand>
        <name>ATP</name>
        <dbReference type="ChEBI" id="CHEBI:30616"/>
    </ligand>
</feature>
<protein>
    <recommendedName>
        <fullName evidence="1">Anhydro-N-acetylmuramic acid kinase</fullName>
        <ecNumber evidence="1">2.7.1.170</ecNumber>
    </recommendedName>
    <alternativeName>
        <fullName evidence="1">AnhMurNAc kinase</fullName>
    </alternativeName>
</protein>
<evidence type="ECO:0000313" key="2">
    <source>
        <dbReference type="EMBL" id="SMA36988.1"/>
    </source>
</evidence>
<dbReference type="PANTHER" id="PTHR30605">
    <property type="entry name" value="ANHYDRO-N-ACETYLMURAMIC ACID KINASE"/>
    <property type="match status" value="1"/>
</dbReference>
<accession>A0A1X7AHP9</accession>
<comment type="pathway">
    <text evidence="1">Amino-sugar metabolism; 1,6-anhydro-N-acetylmuramate degradation.</text>
</comment>
<dbReference type="InterPro" id="IPR043129">
    <property type="entry name" value="ATPase_NBD"/>
</dbReference>
<keyword evidence="1 2" id="KW-0418">Kinase</keyword>
<organism evidence="2 3">
    <name type="scientific">Parendozoicomonas haliclonae</name>
    <dbReference type="NCBI Taxonomy" id="1960125"/>
    <lineage>
        <taxon>Bacteria</taxon>
        <taxon>Pseudomonadati</taxon>
        <taxon>Pseudomonadota</taxon>
        <taxon>Gammaproteobacteria</taxon>
        <taxon>Oceanospirillales</taxon>
        <taxon>Endozoicomonadaceae</taxon>
        <taxon>Parendozoicomonas</taxon>
    </lineage>
</organism>
<dbReference type="Proteomes" id="UP000196573">
    <property type="component" value="Unassembled WGS sequence"/>
</dbReference>
<keyword evidence="1" id="KW-0547">Nucleotide-binding</keyword>
<name>A0A1X7AHP9_9GAMM</name>
<keyword evidence="1" id="KW-0067">ATP-binding</keyword>
<dbReference type="SUPFAM" id="SSF53067">
    <property type="entry name" value="Actin-like ATPase domain"/>
    <property type="match status" value="1"/>
</dbReference>
<dbReference type="EMBL" id="FWPT01000002">
    <property type="protein sequence ID" value="SMA36988.1"/>
    <property type="molecule type" value="Genomic_DNA"/>
</dbReference>
<dbReference type="UniPathway" id="UPA00544"/>
<dbReference type="UniPathway" id="UPA00343"/>
<dbReference type="InterPro" id="IPR005338">
    <property type="entry name" value="Anhydro_N_Ac-Mur_kinase"/>
</dbReference>
<dbReference type="AlphaFoldDB" id="A0A1X7AHP9"/>
<reference evidence="2 3" key="1">
    <citation type="submission" date="2017-03" db="EMBL/GenBank/DDBJ databases">
        <authorList>
            <person name="Afonso C.L."/>
            <person name="Miller P.J."/>
            <person name="Scott M.A."/>
            <person name="Spackman E."/>
            <person name="Goraichik I."/>
            <person name="Dimitrov K.M."/>
            <person name="Suarez D.L."/>
            <person name="Swayne D.E."/>
        </authorList>
    </citation>
    <scope>NUCLEOTIDE SEQUENCE [LARGE SCALE GENOMIC DNA]</scope>
    <source>
        <strain evidence="2">SB41UT1</strain>
    </source>
</reference>
<dbReference type="Pfam" id="PF03702">
    <property type="entry name" value="AnmK"/>
    <property type="match status" value="1"/>
</dbReference>
<keyword evidence="1 2" id="KW-0808">Transferase</keyword>
<dbReference type="CDD" id="cd24050">
    <property type="entry name" value="ASKHA_NBD_ANMK"/>
    <property type="match status" value="1"/>
</dbReference>
<dbReference type="GO" id="GO:0016773">
    <property type="term" value="F:phosphotransferase activity, alcohol group as acceptor"/>
    <property type="evidence" value="ECO:0007669"/>
    <property type="project" value="UniProtKB-UniRule"/>
</dbReference>
<dbReference type="RefSeq" id="WP_087106938.1">
    <property type="nucleotide sequence ID" value="NZ_CBCSCN010000014.1"/>
</dbReference>
<comment type="similarity">
    <text evidence="1">Belongs to the anhydro-N-acetylmuramic acid kinase family.</text>
</comment>
<comment type="pathway">
    <text evidence="1">Cell wall biogenesis; peptidoglycan recycling.</text>
</comment>
<comment type="catalytic activity">
    <reaction evidence="1">
        <text>1,6-anhydro-N-acetyl-beta-muramate + ATP + H2O = N-acetyl-D-muramate 6-phosphate + ADP + H(+)</text>
        <dbReference type="Rhea" id="RHEA:24952"/>
        <dbReference type="ChEBI" id="CHEBI:15377"/>
        <dbReference type="ChEBI" id="CHEBI:15378"/>
        <dbReference type="ChEBI" id="CHEBI:30616"/>
        <dbReference type="ChEBI" id="CHEBI:58690"/>
        <dbReference type="ChEBI" id="CHEBI:58722"/>
        <dbReference type="ChEBI" id="CHEBI:456216"/>
        <dbReference type="EC" id="2.7.1.170"/>
    </reaction>
</comment>
<keyword evidence="3" id="KW-1185">Reference proteome</keyword>
<dbReference type="NCBIfam" id="NF007148">
    <property type="entry name" value="PRK09585.3-2"/>
    <property type="match status" value="1"/>
</dbReference>
<dbReference type="GO" id="GO:0016301">
    <property type="term" value="F:kinase activity"/>
    <property type="evidence" value="ECO:0007669"/>
    <property type="project" value="UniProtKB-KW"/>
</dbReference>
<dbReference type="OrthoDB" id="9763949at2"/>
<dbReference type="GO" id="GO:0005524">
    <property type="term" value="F:ATP binding"/>
    <property type="evidence" value="ECO:0007669"/>
    <property type="project" value="UniProtKB-UniRule"/>
</dbReference>
<gene>
    <name evidence="1 2" type="primary">anmK</name>
    <name evidence="2" type="ORF">EHSB41UT_00675</name>
</gene>
<dbReference type="GO" id="GO:0006040">
    <property type="term" value="P:amino sugar metabolic process"/>
    <property type="evidence" value="ECO:0007669"/>
    <property type="project" value="InterPro"/>
</dbReference>
<evidence type="ECO:0000256" key="1">
    <source>
        <dbReference type="HAMAP-Rule" id="MF_01270"/>
    </source>
</evidence>
<dbReference type="GO" id="GO:0097175">
    <property type="term" value="P:1,6-anhydro-N-acetyl-beta-muramic acid catabolic process"/>
    <property type="evidence" value="ECO:0007669"/>
    <property type="project" value="UniProtKB-UniRule"/>
</dbReference>
<dbReference type="PANTHER" id="PTHR30605:SF0">
    <property type="entry name" value="ANHYDRO-N-ACETYLMURAMIC ACID KINASE"/>
    <property type="match status" value="1"/>
</dbReference>
<dbReference type="HAMAP" id="MF_01270">
    <property type="entry name" value="AnhMurNAc_kinase"/>
    <property type="match status" value="1"/>
</dbReference>
<sequence>MSQPNNSDISSGHQTELYIGLMSGTSMDAMDAVLVDLAPGFPVLQDQISLPLPSSLRTQLQRLCQPGENEIELMCQADLAIAILASEAVNELLKQANIPASAIRAIGSHGQTIRHLPNIGNTLQIGNPSLIAEQTGITTVADFRRRDMAAGGEGAPLVPAFHEAIFRHPTRTRVIANIGGIANITVLPADAEMKVIGFDTGPGNTLMDDWCYRHSGRRYDKNGRWAATGEVSQPLLNTLMADKYFSRKAPKSTGKEYFHHSWLWHGISQLEEAPCPEDIQATLLELTVLSLANDIRSYASDCREVYICGGGARNTTLIRRLSEELEGFQVATTNSLGLPHQWVEATAFAWLARQTLHGLPGNLPAVTNASGRRILGGIYPA</sequence>
<proteinExistence type="inferred from homology"/>
<dbReference type="EC" id="2.7.1.170" evidence="1"/>
<dbReference type="GO" id="GO:0009254">
    <property type="term" value="P:peptidoglycan turnover"/>
    <property type="evidence" value="ECO:0007669"/>
    <property type="project" value="UniProtKB-UniRule"/>
</dbReference>
<dbReference type="NCBIfam" id="NF007139">
    <property type="entry name" value="PRK09585.1-3"/>
    <property type="match status" value="1"/>
</dbReference>
<comment type="function">
    <text evidence="1">Catalyzes the specific phosphorylation of 1,6-anhydro-N-acetylmuramic acid (anhMurNAc) with the simultaneous cleavage of the 1,6-anhydro ring, generating MurNAc-6-P. Is required for the utilization of anhMurNAc either imported from the medium or derived from its own cell wall murein, and thus plays a role in cell wall recycling.</text>
</comment>
<evidence type="ECO:0000313" key="3">
    <source>
        <dbReference type="Proteomes" id="UP000196573"/>
    </source>
</evidence>
<dbReference type="Gene3D" id="3.30.420.40">
    <property type="match status" value="2"/>
</dbReference>
<keyword evidence="1" id="KW-0119">Carbohydrate metabolism</keyword>